<reference evidence="2 3" key="1">
    <citation type="submission" date="2021-01" db="EMBL/GenBank/DDBJ databases">
        <title>Whole genome shotgun sequence of Asanoa siamensis NBRC 107932.</title>
        <authorList>
            <person name="Komaki H."/>
            <person name="Tamura T."/>
        </authorList>
    </citation>
    <scope>NUCLEOTIDE SEQUENCE [LARGE SCALE GENOMIC DNA]</scope>
    <source>
        <strain evidence="2 3">NBRC 107932</strain>
    </source>
</reference>
<evidence type="ECO:0000259" key="1">
    <source>
        <dbReference type="Pfam" id="PF08241"/>
    </source>
</evidence>
<dbReference type="Proteomes" id="UP000604117">
    <property type="component" value="Unassembled WGS sequence"/>
</dbReference>
<dbReference type="CDD" id="cd02440">
    <property type="entry name" value="AdoMet_MTases"/>
    <property type="match status" value="1"/>
</dbReference>
<dbReference type="Gene3D" id="3.40.50.150">
    <property type="entry name" value="Vaccinia Virus protein VP39"/>
    <property type="match status" value="1"/>
</dbReference>
<dbReference type="SUPFAM" id="SSF53335">
    <property type="entry name" value="S-adenosyl-L-methionine-dependent methyltransferases"/>
    <property type="match status" value="1"/>
</dbReference>
<comment type="caution">
    <text evidence="2">The sequence shown here is derived from an EMBL/GenBank/DDBJ whole genome shotgun (WGS) entry which is preliminary data.</text>
</comment>
<dbReference type="Pfam" id="PF08241">
    <property type="entry name" value="Methyltransf_11"/>
    <property type="match status" value="1"/>
</dbReference>
<dbReference type="RefSeq" id="WP_203718267.1">
    <property type="nucleotide sequence ID" value="NZ_BONE01000089.1"/>
</dbReference>
<dbReference type="InterPro" id="IPR029063">
    <property type="entry name" value="SAM-dependent_MTases_sf"/>
</dbReference>
<dbReference type="InterPro" id="IPR013216">
    <property type="entry name" value="Methyltransf_11"/>
</dbReference>
<evidence type="ECO:0000313" key="3">
    <source>
        <dbReference type="Proteomes" id="UP000604117"/>
    </source>
</evidence>
<dbReference type="EMBL" id="BONE01000089">
    <property type="protein sequence ID" value="GIF77413.1"/>
    <property type="molecule type" value="Genomic_DNA"/>
</dbReference>
<feature type="domain" description="Methyltransferase type 11" evidence="1">
    <location>
        <begin position="43"/>
        <end position="134"/>
    </location>
</feature>
<keyword evidence="3" id="KW-1185">Reference proteome</keyword>
<name>A0ABQ4D1J5_9ACTN</name>
<sequence length="259" mass="26990">MIGPTWTLFDRVAADYDAVVPFFAEFGAAIVAAVDPPAGCRFLDLGAGRGALTGPALARGCRVTAVDAAPAMCAHLATAYPEAVVHVMDAERLDLPAGALDVVASAFVIHVLSSPAAGVGEAFRVLAPGGRFAFTGGSARSRLPGPIGGAPLAGRLDALFGEFAAHLAPGGSMGTPVDAADLLDAAGFVEIREARAEATVTFPDNATLWRWIMTHGYRAFVEDLPDNHRAEFHDRVLALPLDDGVLHRVTGIWSGRKPE</sequence>
<protein>
    <recommendedName>
        <fullName evidence="1">Methyltransferase type 11 domain-containing protein</fullName>
    </recommendedName>
</protein>
<proteinExistence type="predicted"/>
<dbReference type="PANTHER" id="PTHR43591">
    <property type="entry name" value="METHYLTRANSFERASE"/>
    <property type="match status" value="1"/>
</dbReference>
<evidence type="ECO:0000313" key="2">
    <source>
        <dbReference type="EMBL" id="GIF77413.1"/>
    </source>
</evidence>
<dbReference type="PANTHER" id="PTHR43591:SF24">
    <property type="entry name" value="2-METHOXY-6-POLYPRENYL-1,4-BENZOQUINOL METHYLASE, MITOCHONDRIAL"/>
    <property type="match status" value="1"/>
</dbReference>
<accession>A0ABQ4D1J5</accession>
<organism evidence="2 3">
    <name type="scientific">Asanoa siamensis</name>
    <dbReference type="NCBI Taxonomy" id="926357"/>
    <lineage>
        <taxon>Bacteria</taxon>
        <taxon>Bacillati</taxon>
        <taxon>Actinomycetota</taxon>
        <taxon>Actinomycetes</taxon>
        <taxon>Micromonosporales</taxon>
        <taxon>Micromonosporaceae</taxon>
        <taxon>Asanoa</taxon>
    </lineage>
</organism>
<gene>
    <name evidence="2" type="ORF">Asi02nite_69310</name>
</gene>